<organism evidence="1 2">
    <name type="scientific">Ambrosia artemisiifolia</name>
    <name type="common">Common ragweed</name>
    <dbReference type="NCBI Taxonomy" id="4212"/>
    <lineage>
        <taxon>Eukaryota</taxon>
        <taxon>Viridiplantae</taxon>
        <taxon>Streptophyta</taxon>
        <taxon>Embryophyta</taxon>
        <taxon>Tracheophyta</taxon>
        <taxon>Spermatophyta</taxon>
        <taxon>Magnoliopsida</taxon>
        <taxon>eudicotyledons</taxon>
        <taxon>Gunneridae</taxon>
        <taxon>Pentapetalae</taxon>
        <taxon>asterids</taxon>
        <taxon>campanulids</taxon>
        <taxon>Asterales</taxon>
        <taxon>Asteraceae</taxon>
        <taxon>Asteroideae</taxon>
        <taxon>Heliantheae alliance</taxon>
        <taxon>Heliantheae</taxon>
        <taxon>Ambrosia</taxon>
    </lineage>
</organism>
<keyword evidence="2" id="KW-1185">Reference proteome</keyword>
<gene>
    <name evidence="1" type="ORF">M8C21_001756</name>
</gene>
<evidence type="ECO:0000313" key="1">
    <source>
        <dbReference type="EMBL" id="KAI7743989.1"/>
    </source>
</evidence>
<accession>A0AAD5CNU3</accession>
<name>A0AAD5CNU3_AMBAR</name>
<dbReference type="AlphaFoldDB" id="A0AAD5CNU3"/>
<protein>
    <submittedName>
        <fullName evidence="1">Uncharacterized protein</fullName>
    </submittedName>
</protein>
<comment type="caution">
    <text evidence="1">The sequence shown here is derived from an EMBL/GenBank/DDBJ whole genome shotgun (WGS) entry which is preliminary data.</text>
</comment>
<dbReference type="Proteomes" id="UP001206925">
    <property type="component" value="Unassembled WGS sequence"/>
</dbReference>
<proteinExistence type="predicted"/>
<dbReference type="EMBL" id="JAMZMK010007617">
    <property type="protein sequence ID" value="KAI7743989.1"/>
    <property type="molecule type" value="Genomic_DNA"/>
</dbReference>
<evidence type="ECO:0000313" key="2">
    <source>
        <dbReference type="Proteomes" id="UP001206925"/>
    </source>
</evidence>
<sequence>MESNLKLKGGSRLQLNFLRTS</sequence>
<reference evidence="1" key="1">
    <citation type="submission" date="2022-06" db="EMBL/GenBank/DDBJ databases">
        <title>Uncovering the hologenomic basis of an extraordinary plant invasion.</title>
        <authorList>
            <person name="Bieker V.C."/>
            <person name="Martin M.D."/>
            <person name="Gilbert T."/>
            <person name="Hodgins K."/>
            <person name="Battlay P."/>
            <person name="Petersen B."/>
            <person name="Wilson J."/>
        </authorList>
    </citation>
    <scope>NUCLEOTIDE SEQUENCE</scope>
    <source>
        <strain evidence="1">AA19_3_7</strain>
        <tissue evidence="1">Leaf</tissue>
    </source>
</reference>